<keyword evidence="8" id="KW-1185">Reference proteome</keyword>
<evidence type="ECO:0000313" key="8">
    <source>
        <dbReference type="Proteomes" id="UP000247565"/>
    </source>
</evidence>
<feature type="transmembrane region" description="Helical" evidence="6">
    <location>
        <begin position="31"/>
        <end position="50"/>
    </location>
</feature>
<keyword evidence="3 6" id="KW-0812">Transmembrane</keyword>
<accession>A0A318MYL4</accession>
<evidence type="ECO:0000256" key="2">
    <source>
        <dbReference type="ARBA" id="ARBA00010350"/>
    </source>
</evidence>
<feature type="transmembrane region" description="Helical" evidence="6">
    <location>
        <begin position="161"/>
        <end position="178"/>
    </location>
</feature>
<reference evidence="7 8" key="1">
    <citation type="submission" date="2018-05" db="EMBL/GenBank/DDBJ databases">
        <title>Reference genomes for bee gut microbiota database.</title>
        <authorList>
            <person name="Ellegaard K.M."/>
        </authorList>
    </citation>
    <scope>NUCLEOTIDE SEQUENCE [LARGE SCALE GENOMIC DNA]</scope>
    <source>
        <strain evidence="7 8">ESL0284</strain>
    </source>
</reference>
<dbReference type="Proteomes" id="UP000247565">
    <property type="component" value="Unassembled WGS sequence"/>
</dbReference>
<gene>
    <name evidence="7" type="ORF">DK869_01275</name>
</gene>
<dbReference type="GO" id="GO:0005886">
    <property type="term" value="C:plasma membrane"/>
    <property type="evidence" value="ECO:0007669"/>
    <property type="project" value="TreeGrafter"/>
</dbReference>
<feature type="transmembrane region" description="Helical" evidence="6">
    <location>
        <begin position="70"/>
        <end position="93"/>
    </location>
</feature>
<dbReference type="OrthoDB" id="9793828at2"/>
<dbReference type="RefSeq" id="WP_110438190.1">
    <property type="nucleotide sequence ID" value="NZ_CP046393.1"/>
</dbReference>
<feature type="transmembrane region" description="Helical" evidence="6">
    <location>
        <begin position="130"/>
        <end position="149"/>
    </location>
</feature>
<dbReference type="CDD" id="cd10432">
    <property type="entry name" value="BI-1-like_bacterial"/>
    <property type="match status" value="1"/>
</dbReference>
<evidence type="ECO:0000256" key="3">
    <source>
        <dbReference type="ARBA" id="ARBA00022692"/>
    </source>
</evidence>
<proteinExistence type="inferred from homology"/>
<evidence type="ECO:0000256" key="1">
    <source>
        <dbReference type="ARBA" id="ARBA00004141"/>
    </source>
</evidence>
<dbReference type="Pfam" id="PF01027">
    <property type="entry name" value="Bax1-I"/>
    <property type="match status" value="1"/>
</dbReference>
<keyword evidence="4 6" id="KW-1133">Transmembrane helix</keyword>
<evidence type="ECO:0000313" key="7">
    <source>
        <dbReference type="EMBL" id="PXZ01671.1"/>
    </source>
</evidence>
<evidence type="ECO:0000256" key="4">
    <source>
        <dbReference type="ARBA" id="ARBA00022989"/>
    </source>
</evidence>
<feature type="transmembrane region" description="Helical" evidence="6">
    <location>
        <begin position="222"/>
        <end position="246"/>
    </location>
</feature>
<comment type="similarity">
    <text evidence="2 6">Belongs to the BI1 family.</text>
</comment>
<comment type="subcellular location">
    <subcellularLocation>
        <location evidence="1">Membrane</location>
        <topology evidence="1">Multi-pass membrane protein</topology>
    </subcellularLocation>
</comment>
<feature type="transmembrane region" description="Helical" evidence="6">
    <location>
        <begin position="184"/>
        <end position="201"/>
    </location>
</feature>
<comment type="caution">
    <text evidence="7">The sequence shown here is derived from an EMBL/GenBank/DDBJ whole genome shotgun (WGS) entry which is preliminary data.</text>
</comment>
<organism evidence="7 8">
    <name type="scientific">Commensalibacter melissae</name>
    <dbReference type="NCBI Taxonomy" id="2070537"/>
    <lineage>
        <taxon>Bacteria</taxon>
        <taxon>Pseudomonadati</taxon>
        <taxon>Pseudomonadota</taxon>
        <taxon>Alphaproteobacteria</taxon>
        <taxon>Acetobacterales</taxon>
        <taxon>Acetobacteraceae</taxon>
    </lineage>
</organism>
<dbReference type="AlphaFoldDB" id="A0A318MYL4"/>
<dbReference type="EMBL" id="QGLT01000001">
    <property type="protein sequence ID" value="PXZ01671.1"/>
    <property type="molecule type" value="Genomic_DNA"/>
</dbReference>
<dbReference type="PANTHER" id="PTHR23291">
    <property type="entry name" value="BAX INHIBITOR-RELATED"/>
    <property type="match status" value="1"/>
</dbReference>
<protein>
    <submittedName>
        <fullName evidence="7">BAX inhibitor (BI)-1/YccA family protein</fullName>
    </submittedName>
</protein>
<evidence type="ECO:0000256" key="5">
    <source>
        <dbReference type="ARBA" id="ARBA00023136"/>
    </source>
</evidence>
<dbReference type="PANTHER" id="PTHR23291:SF50">
    <property type="entry name" value="PROTEIN LIFEGUARD 4"/>
    <property type="match status" value="1"/>
</dbReference>
<keyword evidence="5 6" id="KW-0472">Membrane</keyword>
<name>A0A318MYL4_9PROT</name>
<feature type="transmembrane region" description="Helical" evidence="6">
    <location>
        <begin position="105"/>
        <end position="124"/>
    </location>
</feature>
<evidence type="ECO:0000256" key="6">
    <source>
        <dbReference type="RuleBase" id="RU004379"/>
    </source>
</evidence>
<dbReference type="InterPro" id="IPR006214">
    <property type="entry name" value="Bax_inhibitor_1-related"/>
</dbReference>
<sequence length="256" mass="28421">MVFRPDSYNNMTNVNAKVAYDAGLRNYMLRIYNWMASGLLLTALVSYLVVNTSLGNIFYHPVVMGYRTIGITPTLLGYIAIFSPLAFVLVMSFGVNRLSTQAAQTLFWVFCGVMGVSMANIFYVYTGESIVRTFVVTAGMFAGMSLWGYSTHKDLTGIGSFLGMGLFGLVLAMVANIFFKSGQLGLIINIVGVIIFTGLAATDTQRIKLSYQNLYQYEGSDIVLKASVYDALSMYLNFINLFQFMLQFMGVRQNDN</sequence>